<evidence type="ECO:0000256" key="2">
    <source>
        <dbReference type="ARBA" id="ARBA00023239"/>
    </source>
</evidence>
<dbReference type="EMBL" id="JAFBWN010000017">
    <property type="protein sequence ID" value="MBM2356577.1"/>
    <property type="molecule type" value="Genomic_DNA"/>
</dbReference>
<dbReference type="PANTHER" id="PTHR11941:SF54">
    <property type="entry name" value="ENOYL-COA HYDRATASE, MITOCHONDRIAL"/>
    <property type="match status" value="1"/>
</dbReference>
<name>A0A9Q2S1U4_9RHOB</name>
<dbReference type="InterPro" id="IPR014748">
    <property type="entry name" value="Enoyl-CoA_hydra_C"/>
</dbReference>
<gene>
    <name evidence="4" type="ORF">JQX14_18645</name>
</gene>
<dbReference type="InterPro" id="IPR001753">
    <property type="entry name" value="Enoyl-CoA_hydra/iso"/>
</dbReference>
<dbReference type="SUPFAM" id="SSF52096">
    <property type="entry name" value="ClpP/crotonase"/>
    <property type="match status" value="1"/>
</dbReference>
<dbReference type="NCBIfam" id="NF006013">
    <property type="entry name" value="PRK08150.1"/>
    <property type="match status" value="1"/>
</dbReference>
<dbReference type="Gene3D" id="1.10.12.10">
    <property type="entry name" value="Lyase 2-enoyl-coa Hydratase, Chain A, domain 2"/>
    <property type="match status" value="1"/>
</dbReference>
<evidence type="ECO:0000313" key="5">
    <source>
        <dbReference type="Proteomes" id="UP000809337"/>
    </source>
</evidence>
<dbReference type="InterPro" id="IPR029045">
    <property type="entry name" value="ClpP/crotonase-like_dom_sf"/>
</dbReference>
<keyword evidence="2" id="KW-0456">Lyase</keyword>
<dbReference type="PANTHER" id="PTHR11941">
    <property type="entry name" value="ENOYL-COA HYDRATASE-RELATED"/>
    <property type="match status" value="1"/>
</dbReference>
<evidence type="ECO:0000256" key="1">
    <source>
        <dbReference type="ARBA" id="ARBA00005254"/>
    </source>
</evidence>
<sequence length="305" mass="33325">MQSLPRINPPSGFDKTVARKTLCCVTITVYNTFNIIFYRKGILVAKDSAKTHVTRIEIEDDIATIIFDRPDKRNAMNDALVSALDDFFSHPPKGVRAVILYGEGGHFCSGLDLSEHEHRSPEETVYHSRNWHRVADLIEYGGLPVIAAMTGAVIGGGLEIATSAHVRIAEPSVRFQLPEGRRGIFVGGGATVRVGRIIGADRMREMMLTGRNYGAEDGLRLGLAHYSVGEGEALPLAKKLAREVADNAPFSNYLMIQAIGRIGDMSRSDGLFTESLSAAMSQTSAGAQEGLRAFLEKRPPDFHKK</sequence>
<organism evidence="4 5">
    <name type="scientific">Pseudosulfitobacter pseudonitzschiae</name>
    <dbReference type="NCBI Taxonomy" id="1402135"/>
    <lineage>
        <taxon>Bacteria</taxon>
        <taxon>Pseudomonadati</taxon>
        <taxon>Pseudomonadota</taxon>
        <taxon>Alphaproteobacteria</taxon>
        <taxon>Rhodobacterales</taxon>
        <taxon>Roseobacteraceae</taxon>
        <taxon>Pseudosulfitobacter</taxon>
    </lineage>
</organism>
<evidence type="ECO:0000256" key="3">
    <source>
        <dbReference type="RuleBase" id="RU003707"/>
    </source>
</evidence>
<proteinExistence type="inferred from homology"/>
<evidence type="ECO:0000313" key="4">
    <source>
        <dbReference type="EMBL" id="MBM2356577.1"/>
    </source>
</evidence>
<protein>
    <submittedName>
        <fullName evidence="4">Crotonase/enoyl-CoA hydratase family protein</fullName>
    </submittedName>
</protein>
<accession>A0A9Q2S1U4</accession>
<dbReference type="Pfam" id="PF00378">
    <property type="entry name" value="ECH_1"/>
    <property type="match status" value="1"/>
</dbReference>
<comment type="similarity">
    <text evidence="1 3">Belongs to the enoyl-CoA hydratase/isomerase family.</text>
</comment>
<dbReference type="InterPro" id="IPR018376">
    <property type="entry name" value="Enoyl-CoA_hyd/isom_CS"/>
</dbReference>
<comment type="caution">
    <text evidence="4">The sequence shown here is derived from an EMBL/GenBank/DDBJ whole genome shotgun (WGS) entry which is preliminary data.</text>
</comment>
<dbReference type="PROSITE" id="PS00166">
    <property type="entry name" value="ENOYL_COA_HYDRATASE"/>
    <property type="match status" value="1"/>
</dbReference>
<dbReference type="Proteomes" id="UP000809337">
    <property type="component" value="Unassembled WGS sequence"/>
</dbReference>
<dbReference type="GO" id="GO:0006635">
    <property type="term" value="P:fatty acid beta-oxidation"/>
    <property type="evidence" value="ECO:0007669"/>
    <property type="project" value="TreeGrafter"/>
</dbReference>
<dbReference type="AlphaFoldDB" id="A0A9Q2S1U4"/>
<dbReference type="GO" id="GO:0016829">
    <property type="term" value="F:lyase activity"/>
    <property type="evidence" value="ECO:0007669"/>
    <property type="project" value="UniProtKB-KW"/>
</dbReference>
<reference evidence="4" key="1">
    <citation type="submission" date="2021-01" db="EMBL/GenBank/DDBJ databases">
        <title>Diatom-associated Roseobacters Show Island Model of Population Structure.</title>
        <authorList>
            <person name="Qu L."/>
            <person name="Feng X."/>
            <person name="Chen Y."/>
            <person name="Li L."/>
            <person name="Wang X."/>
            <person name="Hu Z."/>
            <person name="Wang H."/>
            <person name="Luo H."/>
        </authorList>
    </citation>
    <scope>NUCLEOTIDE SEQUENCE</scope>
    <source>
        <strain evidence="4">SM26-45</strain>
    </source>
</reference>
<dbReference type="Gene3D" id="3.90.226.10">
    <property type="entry name" value="2-enoyl-CoA Hydratase, Chain A, domain 1"/>
    <property type="match status" value="1"/>
</dbReference>
<dbReference type="CDD" id="cd06558">
    <property type="entry name" value="crotonase-like"/>
    <property type="match status" value="1"/>
</dbReference>